<evidence type="ECO:0000259" key="1">
    <source>
        <dbReference type="Pfam" id="PF01408"/>
    </source>
</evidence>
<dbReference type="GO" id="GO:0000166">
    <property type="term" value="F:nucleotide binding"/>
    <property type="evidence" value="ECO:0007669"/>
    <property type="project" value="InterPro"/>
</dbReference>
<dbReference type="KEGG" id="mtar:DF168_01699"/>
<feature type="domain" description="GFO/IDH/MocA-like oxidoreductase" evidence="2">
    <location>
        <begin position="211"/>
        <end position="332"/>
    </location>
</feature>
<dbReference type="GO" id="GO:0050112">
    <property type="term" value="F:inositol 2-dehydrogenase (NAD+) activity"/>
    <property type="evidence" value="ECO:0007669"/>
    <property type="project" value="UniProtKB-EC"/>
</dbReference>
<dbReference type="Proteomes" id="UP000247465">
    <property type="component" value="Chromosome"/>
</dbReference>
<gene>
    <name evidence="3" type="primary">iolG_20</name>
    <name evidence="3" type="ORF">DF168_01699</name>
</gene>
<name>A0A2Z4AFW9_9BACT</name>
<accession>A0A2Z4AFW9</accession>
<dbReference type="InterPro" id="IPR036291">
    <property type="entry name" value="NAD(P)-bd_dom_sf"/>
</dbReference>
<proteinExistence type="predicted"/>
<reference evidence="3 4" key="1">
    <citation type="submission" date="2018-06" db="EMBL/GenBank/DDBJ databases">
        <title>Draft Genome Sequence of a Novel Marine Bacterium Related to the Verrucomicrobia.</title>
        <authorList>
            <person name="Vosseberg J."/>
            <person name="Martijn J."/>
            <person name="Ettema T.J.G."/>
        </authorList>
    </citation>
    <scope>NUCLEOTIDE SEQUENCE [LARGE SCALE GENOMIC DNA]</scope>
    <source>
        <strain evidence="3">TARA_B100001123</strain>
    </source>
</reference>
<dbReference type="EC" id="1.1.1.18" evidence="3"/>
<dbReference type="Gene3D" id="3.40.50.720">
    <property type="entry name" value="NAD(P)-binding Rossmann-like Domain"/>
    <property type="match status" value="1"/>
</dbReference>
<dbReference type="PANTHER" id="PTHR42840">
    <property type="entry name" value="NAD(P)-BINDING ROSSMANN-FOLD SUPERFAMILY PROTEIN-RELATED"/>
    <property type="match status" value="1"/>
</dbReference>
<evidence type="ECO:0000313" key="4">
    <source>
        <dbReference type="Proteomes" id="UP000247465"/>
    </source>
</evidence>
<keyword evidence="3" id="KW-0560">Oxidoreductase</keyword>
<dbReference type="GO" id="GO:0006740">
    <property type="term" value="P:NADPH regeneration"/>
    <property type="evidence" value="ECO:0007669"/>
    <property type="project" value="TreeGrafter"/>
</dbReference>
<dbReference type="SUPFAM" id="SSF55347">
    <property type="entry name" value="Glyceraldehyde-3-phosphate dehydrogenase-like, C-terminal domain"/>
    <property type="match status" value="1"/>
</dbReference>
<evidence type="ECO:0000313" key="3">
    <source>
        <dbReference type="EMBL" id="AWT60485.1"/>
    </source>
</evidence>
<feature type="domain" description="Gfo/Idh/MocA-like oxidoreductase N-terminal" evidence="1">
    <location>
        <begin position="76"/>
        <end position="191"/>
    </location>
</feature>
<dbReference type="Pfam" id="PF22725">
    <property type="entry name" value="GFO_IDH_MocA_C3"/>
    <property type="match status" value="1"/>
</dbReference>
<dbReference type="Pfam" id="PF01408">
    <property type="entry name" value="GFO_IDH_MocA"/>
    <property type="match status" value="1"/>
</dbReference>
<organism evidence="3 4">
    <name type="scientific">Candidatus Moanibacter tarae</name>
    <dbReference type="NCBI Taxonomy" id="2200854"/>
    <lineage>
        <taxon>Bacteria</taxon>
        <taxon>Pseudomonadati</taxon>
        <taxon>Verrucomicrobiota</taxon>
        <taxon>Opitutia</taxon>
        <taxon>Puniceicoccales</taxon>
        <taxon>Puniceicoccales incertae sedis</taxon>
        <taxon>Candidatus Moanibacter</taxon>
    </lineage>
</organism>
<dbReference type="InterPro" id="IPR055170">
    <property type="entry name" value="GFO_IDH_MocA-like_dom"/>
</dbReference>
<sequence>MPLEVDRTRGKFHPKPRVGGSSCIFITEIPMPVSMNPFWLSIRQAPYKLRLHTVDFLERARFALRSDTATVKNRPRLALVGCGWFAQLAHLPALRRLENQGLLEIVALCSRSEDSLKRTARQLGRPRIRQSKEMEEIFSDREIDAVDLVLPIPTTPKAIGAGLHAGKHVISEKPCATNVDEGLRLLDFCQNLSIPRIWAVGENWRFKTSVSQLEKIVRGGDIGEPQLVQFRKLFFFPPETTQSWRGQPNYQGGHLLDVGVHFAALLRKVIGEVEEVRAVANQRQSHLPPADTLQALLNFDNGVEGSFILSLAAQELDKKQPDLSVVGSRGTVHAHFMAGYMQLFQRSGKKTYYFPNDPWNEGGVYESLKHFVKLLCSDGTFPTQNTPQEGLRDIALIEAMFISSHQGIAVRPRKILS</sequence>
<dbReference type="GO" id="GO:0005737">
    <property type="term" value="C:cytoplasm"/>
    <property type="evidence" value="ECO:0007669"/>
    <property type="project" value="TreeGrafter"/>
</dbReference>
<dbReference type="SUPFAM" id="SSF51735">
    <property type="entry name" value="NAD(P)-binding Rossmann-fold domains"/>
    <property type="match status" value="1"/>
</dbReference>
<evidence type="ECO:0000259" key="2">
    <source>
        <dbReference type="Pfam" id="PF22725"/>
    </source>
</evidence>
<dbReference type="AlphaFoldDB" id="A0A2Z4AFW9"/>
<protein>
    <submittedName>
        <fullName evidence="3">Myo-inositol 2-dehydrogenase</fullName>
        <ecNumber evidence="3">1.1.1.18</ecNumber>
    </submittedName>
</protein>
<dbReference type="EMBL" id="CP029803">
    <property type="protein sequence ID" value="AWT60485.1"/>
    <property type="molecule type" value="Genomic_DNA"/>
</dbReference>
<dbReference type="InterPro" id="IPR000683">
    <property type="entry name" value="Gfo/Idh/MocA-like_OxRdtase_N"/>
</dbReference>
<dbReference type="Gene3D" id="3.30.360.10">
    <property type="entry name" value="Dihydrodipicolinate Reductase, domain 2"/>
    <property type="match status" value="1"/>
</dbReference>
<dbReference type="PANTHER" id="PTHR42840:SF5">
    <property type="entry name" value="NAD(P)-BINDING ROSSMANN-FOLD SUPERFAMILY PROTEIN"/>
    <property type="match status" value="1"/>
</dbReference>